<keyword evidence="2" id="KW-1185">Reference proteome</keyword>
<evidence type="ECO:0000313" key="1">
    <source>
        <dbReference type="EMBL" id="CAH6718607.1"/>
    </source>
</evidence>
<dbReference type="EMBL" id="CALSDN010000001">
    <property type="protein sequence ID" value="CAH6718607.1"/>
    <property type="molecule type" value="Genomic_DNA"/>
</dbReference>
<organism evidence="1 2">
    <name type="scientific">[Candida] jaroonii</name>
    <dbReference type="NCBI Taxonomy" id="467808"/>
    <lineage>
        <taxon>Eukaryota</taxon>
        <taxon>Fungi</taxon>
        <taxon>Dikarya</taxon>
        <taxon>Ascomycota</taxon>
        <taxon>Saccharomycotina</taxon>
        <taxon>Pichiomycetes</taxon>
        <taxon>Debaryomycetaceae</taxon>
        <taxon>Yamadazyma</taxon>
    </lineage>
</organism>
<gene>
    <name evidence="1" type="ORF">CLIB1444_01S10528</name>
</gene>
<name>A0ACA9Y0X9_9ASCO</name>
<proteinExistence type="predicted"/>
<sequence>MSIKESANINVGYPVYATKFINNKTLVVLGGGGEGNNGIPNKITAIKVSFKMDKNHRLQRFREITLPPTEDSPMCIDLVKKDGKEYNVFIGCNQSTQLMKSMNINNNLRKYVFTADEHLQFIDAVQLDDDISADGVGEYPKIIDLSTDSKFGCFMTSSVPSVISFFDPVELQLTSKFSSPDEIKDFNLSPDNKKLAYITSKKLEIVSTDTMEIIHSSTKTEANSIFKNLILTKIKYVNDDEFIITANKKKGVCVLKYKDGKVTKMNEFSNKIKGLVAFDFNTNSGLIAVAGNDFSLTILRLSDLKVLKTFPKLHEFALTSVSFSPNGTKLVTGSASNNVHVFKIPNNYSKGTSVLNTLVNSVFYSLMLIILAIFIQSSYESGDLANYYENSLNFATHYFSSVIELSVSSYELLKEKITKLEGDEKTNEYFTMSDWEETTTESPIIESTWPADDIVSEVSESEMVTDIETTVESTVPEPVEESTAEPVEHVEKELHQPEEASSPEVEDEDKDEEVEVEVAKEQEQQEEEEAAEETEVEQPVEEEAIEEEGAEEEEAEQVEEEEEAVEEEAVEEEAVEEEAIEEEAIEEEEEIAEDEDEDEDEEEDEDEDEEEEEDEDEDEVEEEEEAIEEEVEEVEEEDDEEEDDEGEVEEEEAIEEEAEEGEEAEQVEEEPIAEDEDEDEQEVEEEEGVEEEEVEEEEAEQVEEEEEAVEEDAIEDEGIEEEAIEEATEEKATEQEVPEEGAIGEGATGEEVPEETEVESEEAVEENGDIEVQEEITDEIPIQEVDTGLQIDEPIEISNNETKEDSTYESIAQIEIETGIDGESPEGTVVEETAVEETPEVSEVESEIEIQESEAETTEESKETPPEALEVVEEAIDETVPEIKEEKIPTIENVIPPVSLEQATEKTTETEESIEEKTSESTVSAASQEPESSNTEIPELIIEITKVIERNEPEITTTSTTKASPKPKSKPKKKKVKKVKKVKPPVHDEL</sequence>
<accession>A0ACA9Y0X9</accession>
<protein>
    <submittedName>
        <fullName evidence="1">Uncharacterized protein</fullName>
    </submittedName>
</protein>
<dbReference type="Proteomes" id="UP001152531">
    <property type="component" value="Unassembled WGS sequence"/>
</dbReference>
<evidence type="ECO:0000313" key="2">
    <source>
        <dbReference type="Proteomes" id="UP001152531"/>
    </source>
</evidence>
<comment type="caution">
    <text evidence="1">The sequence shown here is derived from an EMBL/GenBank/DDBJ whole genome shotgun (WGS) entry which is preliminary data.</text>
</comment>
<reference evidence="1" key="1">
    <citation type="submission" date="2022-06" db="EMBL/GenBank/DDBJ databases">
        <authorList>
            <person name="Legras J.-L."/>
            <person name="Devillers H."/>
            <person name="Grondin C."/>
        </authorList>
    </citation>
    <scope>NUCLEOTIDE SEQUENCE</scope>
    <source>
        <strain evidence="1">CLIB 1444</strain>
    </source>
</reference>